<reference evidence="2" key="1">
    <citation type="submission" date="2022-11" db="EMBL/GenBank/DDBJ databases">
        <authorList>
            <person name="Morgan W.R."/>
            <person name="Tartar A."/>
        </authorList>
    </citation>
    <scope>NUCLEOTIDE SEQUENCE</scope>
    <source>
        <strain evidence="2">ARSEF 373</strain>
    </source>
</reference>
<keyword evidence="3" id="KW-1185">Reference proteome</keyword>
<dbReference type="InterPro" id="IPR013584">
    <property type="entry name" value="RAP"/>
</dbReference>
<dbReference type="EMBL" id="DAKRPA010000157">
    <property type="protein sequence ID" value="DAZ96748.1"/>
    <property type="molecule type" value="Genomic_DNA"/>
</dbReference>
<feature type="domain" description="RAP" evidence="1">
    <location>
        <begin position="564"/>
        <end position="639"/>
    </location>
</feature>
<accession>A0AAV2YTQ9</accession>
<proteinExistence type="predicted"/>
<evidence type="ECO:0000313" key="2">
    <source>
        <dbReference type="EMBL" id="DAZ96748.1"/>
    </source>
</evidence>
<sequence>MICWGTFVRPALRVTTDAQPLKHRHASHARCHAMATAPQRVRFRQDCPIMDTATVCHSCHRDRHAPLFFPTHDESLIADAGDAAPASSRLICGNCSAQVSPTKDLIFFKWKNGIHLSSATEEPLQHLRAKEHWDDASWKRKKLHCLKCDSRIGTMARVYSTDKILFSAREVAIEMPENQSPLVSLSGYPSSMLAFTMWTELILMMEAQPQLKDALQIRRVDRIGEFSPVRKELNRDLLLARDLDSLLKIVETRADEMNHINIITALDRASKLYVAGSARKNRMSARANPLPKSEAPEDQLLDIRSSLALPETEKRTLADNTRFWLLIKLVDDLVNFGIGAVQDGSTLANLMSSLWRLGVGRPSILKPLATQATFILKSPQHEPNAHEASILASGIVHLGSKATRSESWVKELLDAAADVVLKECKNDTKDPKMEIIVALARSFVIANEFHEDLFSMAFQRARAGKVESSGIIPVKVKFLQSKLYQIHVDSLLNGRSPEFQLAPSQIHEYVNAFEEYQKQVRSSSFRAQHLVSKALDDMDIKDHENIYVLPNGYVMDIVLPRLSIGIEINNAESYQTMPRMPAPTDNNAIDVESAHDIPFGFVDMKARHLEQMGWVVVQIPVSSFMKLRTAQARVQYLSMALEVAAYGPRAEQD</sequence>
<protein>
    <recommendedName>
        <fullName evidence="1">RAP domain-containing protein</fullName>
    </recommendedName>
</protein>
<dbReference type="InterPro" id="IPR038557">
    <property type="entry name" value="RLR_C_sf"/>
</dbReference>
<organism evidence="2 3">
    <name type="scientific">Lagenidium giganteum</name>
    <dbReference type="NCBI Taxonomy" id="4803"/>
    <lineage>
        <taxon>Eukaryota</taxon>
        <taxon>Sar</taxon>
        <taxon>Stramenopiles</taxon>
        <taxon>Oomycota</taxon>
        <taxon>Peronosporomycetes</taxon>
        <taxon>Pythiales</taxon>
        <taxon>Pythiaceae</taxon>
    </lineage>
</organism>
<dbReference type="Pfam" id="PF08373">
    <property type="entry name" value="RAP"/>
    <property type="match status" value="1"/>
</dbReference>
<dbReference type="PROSITE" id="PS51286">
    <property type="entry name" value="RAP"/>
    <property type="match status" value="1"/>
</dbReference>
<dbReference type="Proteomes" id="UP001146120">
    <property type="component" value="Unassembled WGS sequence"/>
</dbReference>
<name>A0AAV2YTQ9_9STRA</name>
<reference evidence="2" key="2">
    <citation type="journal article" date="2023" name="Microbiol Resour">
        <title>Decontamination and Annotation of the Draft Genome Sequence of the Oomycete Lagenidium giganteum ARSEF 373.</title>
        <authorList>
            <person name="Morgan W.R."/>
            <person name="Tartar A."/>
        </authorList>
    </citation>
    <scope>NUCLEOTIDE SEQUENCE</scope>
    <source>
        <strain evidence="2">ARSEF 373</strain>
    </source>
</reference>
<evidence type="ECO:0000259" key="1">
    <source>
        <dbReference type="PROSITE" id="PS51286"/>
    </source>
</evidence>
<gene>
    <name evidence="2" type="ORF">N0F65_012325</name>
</gene>
<dbReference type="SMART" id="SM00952">
    <property type="entry name" value="RAP"/>
    <property type="match status" value="1"/>
</dbReference>
<comment type="caution">
    <text evidence="2">The sequence shown here is derived from an EMBL/GenBank/DDBJ whole genome shotgun (WGS) entry which is preliminary data.</text>
</comment>
<dbReference type="AlphaFoldDB" id="A0AAV2YTQ9"/>
<evidence type="ECO:0000313" key="3">
    <source>
        <dbReference type="Proteomes" id="UP001146120"/>
    </source>
</evidence>
<dbReference type="Gene3D" id="2.170.150.30">
    <property type="entry name" value="RIG-I-like receptor, C-terminal regulatory domain"/>
    <property type="match status" value="1"/>
</dbReference>